<feature type="region of interest" description="Disordered" evidence="1">
    <location>
        <begin position="145"/>
        <end position="183"/>
    </location>
</feature>
<feature type="compositionally biased region" description="Pro residues" evidence="1">
    <location>
        <begin position="392"/>
        <end position="405"/>
    </location>
</feature>
<accession>A0A3N4JNS9</accession>
<sequence>MAPHVAASRLYCETCNDTTYGIPIPQQSCPEVITAVQSRTQHQQYPPASSDEMSIIATAPSSLQVPPISNSRLSSIASMDDGVSLTAADDNNLAKSPKETEPGAAAVAGASIHLLNLPSTPPPEEFEEIVKTPVTVLHIDIPQTPKETQTTTLTPTTSVSSRFGEAAEDPFSDKMPSEHTSANGVRAEVVSVVTAEEEVPSVPSAPSLINVPTEAEEKNIEKEEPIASEEVKNSPTLELRHPRDRRLLKNHLLSQLRSHPELSIKLEEVHIPSEESIPSSIEAYTPPDEKVQSLKTTIPERTITETVVPAAIVSEITIPETLIPEATIAKVDILPTPTPVPETAKEEPVTITDSIIPETAKEGPLISPSLSSRSPPVKNPSPSPNLSSLSQPLPPWLSKPSPPPSQSSQRPPHLPHPMPPHHPPPRPPPHPPTGPELNPDLTSFPTSSTPAKEERPRAPRTITQSLISTPAPTSTVESVTASASRSTIICPQCPATSKTLYENIDELRAHIDTAHGKTAKDAKDAGKEKKGIVKGFGKLFLEWKFKFLG</sequence>
<feature type="region of interest" description="Disordered" evidence="1">
    <location>
        <begin position="337"/>
        <end position="475"/>
    </location>
</feature>
<evidence type="ECO:0000313" key="3">
    <source>
        <dbReference type="Proteomes" id="UP000276215"/>
    </source>
</evidence>
<feature type="compositionally biased region" description="Polar residues" evidence="1">
    <location>
        <begin position="461"/>
        <end position="472"/>
    </location>
</feature>
<dbReference type="OrthoDB" id="5418249at2759"/>
<gene>
    <name evidence="2" type="ORF">L873DRAFT_1843342</name>
</gene>
<reference evidence="2 3" key="1">
    <citation type="journal article" date="2018" name="Nat. Ecol. Evol.">
        <title>Pezizomycetes genomes reveal the molecular basis of ectomycorrhizal truffle lifestyle.</title>
        <authorList>
            <person name="Murat C."/>
            <person name="Payen T."/>
            <person name="Noel B."/>
            <person name="Kuo A."/>
            <person name="Morin E."/>
            <person name="Chen J."/>
            <person name="Kohler A."/>
            <person name="Krizsan K."/>
            <person name="Balestrini R."/>
            <person name="Da Silva C."/>
            <person name="Montanini B."/>
            <person name="Hainaut M."/>
            <person name="Levati E."/>
            <person name="Barry K.W."/>
            <person name="Belfiori B."/>
            <person name="Cichocki N."/>
            <person name="Clum A."/>
            <person name="Dockter R.B."/>
            <person name="Fauchery L."/>
            <person name="Guy J."/>
            <person name="Iotti M."/>
            <person name="Le Tacon F."/>
            <person name="Lindquist E.A."/>
            <person name="Lipzen A."/>
            <person name="Malagnac F."/>
            <person name="Mello A."/>
            <person name="Molinier V."/>
            <person name="Miyauchi S."/>
            <person name="Poulain J."/>
            <person name="Riccioni C."/>
            <person name="Rubini A."/>
            <person name="Sitrit Y."/>
            <person name="Splivallo R."/>
            <person name="Traeger S."/>
            <person name="Wang M."/>
            <person name="Zifcakova L."/>
            <person name="Wipf D."/>
            <person name="Zambonelli A."/>
            <person name="Paolocci F."/>
            <person name="Nowrousian M."/>
            <person name="Ottonello S."/>
            <person name="Baldrian P."/>
            <person name="Spatafora J.W."/>
            <person name="Henrissat B."/>
            <person name="Nagy L.G."/>
            <person name="Aury J.M."/>
            <person name="Wincker P."/>
            <person name="Grigoriev I.V."/>
            <person name="Bonfante P."/>
            <person name="Martin F.M."/>
        </authorList>
    </citation>
    <scope>NUCLEOTIDE SEQUENCE [LARGE SCALE GENOMIC DNA]</scope>
    <source>
        <strain evidence="2 3">120613-1</strain>
    </source>
</reference>
<proteinExistence type="predicted"/>
<dbReference type="EMBL" id="ML120384">
    <property type="protein sequence ID" value="RPA99933.1"/>
    <property type="molecule type" value="Genomic_DNA"/>
</dbReference>
<dbReference type="Proteomes" id="UP000276215">
    <property type="component" value="Unassembled WGS sequence"/>
</dbReference>
<feature type="compositionally biased region" description="Low complexity" evidence="1">
    <location>
        <begin position="145"/>
        <end position="157"/>
    </location>
</feature>
<evidence type="ECO:0000256" key="1">
    <source>
        <dbReference type="SAM" id="MobiDB-lite"/>
    </source>
</evidence>
<keyword evidence="3" id="KW-1185">Reference proteome</keyword>
<name>A0A3N4JNS9_9PEZI</name>
<feature type="compositionally biased region" description="Low complexity" evidence="1">
    <location>
        <begin position="364"/>
        <end position="376"/>
    </location>
</feature>
<dbReference type="PRINTS" id="PR01217">
    <property type="entry name" value="PRICHEXTENSN"/>
</dbReference>
<evidence type="ECO:0000313" key="2">
    <source>
        <dbReference type="EMBL" id="RPA99933.1"/>
    </source>
</evidence>
<feature type="compositionally biased region" description="Pro residues" evidence="1">
    <location>
        <begin position="412"/>
        <end position="434"/>
    </location>
</feature>
<feature type="compositionally biased region" description="Polar residues" evidence="1">
    <location>
        <begin position="440"/>
        <end position="450"/>
    </location>
</feature>
<protein>
    <submittedName>
        <fullName evidence="2">Uncharacterized protein</fullName>
    </submittedName>
</protein>
<dbReference type="STRING" id="1336337.A0A3N4JNS9"/>
<dbReference type="AlphaFoldDB" id="A0A3N4JNS9"/>
<organism evidence="2 3">
    <name type="scientific">Choiromyces venosus 120613-1</name>
    <dbReference type="NCBI Taxonomy" id="1336337"/>
    <lineage>
        <taxon>Eukaryota</taxon>
        <taxon>Fungi</taxon>
        <taxon>Dikarya</taxon>
        <taxon>Ascomycota</taxon>
        <taxon>Pezizomycotina</taxon>
        <taxon>Pezizomycetes</taxon>
        <taxon>Pezizales</taxon>
        <taxon>Tuberaceae</taxon>
        <taxon>Choiromyces</taxon>
    </lineage>
</organism>